<feature type="transmembrane region" description="Helical" evidence="1">
    <location>
        <begin position="61"/>
        <end position="85"/>
    </location>
</feature>
<protein>
    <submittedName>
        <fullName evidence="2">Uncharacterized protein</fullName>
    </submittedName>
</protein>
<keyword evidence="1" id="KW-1133">Transmembrane helix</keyword>
<gene>
    <name evidence="2" type="ORF">METZ01_LOCUS497385</name>
</gene>
<reference evidence="2" key="1">
    <citation type="submission" date="2018-05" db="EMBL/GenBank/DDBJ databases">
        <authorList>
            <person name="Lanie J.A."/>
            <person name="Ng W.-L."/>
            <person name="Kazmierczak K.M."/>
            <person name="Andrzejewski T.M."/>
            <person name="Davidsen T.M."/>
            <person name="Wayne K.J."/>
            <person name="Tettelin H."/>
            <person name="Glass J.I."/>
            <person name="Rusch D."/>
            <person name="Podicherti R."/>
            <person name="Tsui H.-C.T."/>
            <person name="Winkler M.E."/>
        </authorList>
    </citation>
    <scope>NUCLEOTIDE SEQUENCE</scope>
</reference>
<dbReference type="AlphaFoldDB" id="A0A383DJB9"/>
<evidence type="ECO:0000313" key="2">
    <source>
        <dbReference type="EMBL" id="SVE44531.1"/>
    </source>
</evidence>
<feature type="transmembrane region" description="Helical" evidence="1">
    <location>
        <begin position="18"/>
        <end position="41"/>
    </location>
</feature>
<organism evidence="2">
    <name type="scientific">marine metagenome</name>
    <dbReference type="NCBI Taxonomy" id="408172"/>
    <lineage>
        <taxon>unclassified sequences</taxon>
        <taxon>metagenomes</taxon>
        <taxon>ecological metagenomes</taxon>
    </lineage>
</organism>
<sequence length="98" mass="10726">MFENNVNRAKPFGFARNLLLSWGLIGGLFLIAVVLINAWSISVGTIINKPFSGDFELTEMGIAIAVFCFLPYCQLVGANVTADIFTMRAGQHALRLMS</sequence>
<proteinExistence type="predicted"/>
<dbReference type="EMBL" id="UINC01217782">
    <property type="protein sequence ID" value="SVE44531.1"/>
    <property type="molecule type" value="Genomic_DNA"/>
</dbReference>
<keyword evidence="1" id="KW-0472">Membrane</keyword>
<name>A0A383DJB9_9ZZZZ</name>
<keyword evidence="1" id="KW-0812">Transmembrane</keyword>
<accession>A0A383DJB9</accession>
<evidence type="ECO:0000256" key="1">
    <source>
        <dbReference type="SAM" id="Phobius"/>
    </source>
</evidence>
<feature type="non-terminal residue" evidence="2">
    <location>
        <position position="98"/>
    </location>
</feature>